<protein>
    <submittedName>
        <fullName evidence="2">Uncharacterized protein</fullName>
    </submittedName>
</protein>
<dbReference type="AlphaFoldDB" id="A0AAD3SYT6"/>
<comment type="caution">
    <text evidence="2">The sequence shown here is derived from an EMBL/GenBank/DDBJ whole genome shotgun (WGS) entry which is preliminary data.</text>
</comment>
<reference evidence="2" key="1">
    <citation type="submission" date="2023-05" db="EMBL/GenBank/DDBJ databases">
        <title>Nepenthes gracilis genome sequencing.</title>
        <authorList>
            <person name="Fukushima K."/>
        </authorList>
    </citation>
    <scope>NUCLEOTIDE SEQUENCE</scope>
    <source>
        <strain evidence="2">SING2019-196</strain>
    </source>
</reference>
<evidence type="ECO:0000313" key="2">
    <source>
        <dbReference type="EMBL" id="GMH20583.1"/>
    </source>
</evidence>
<name>A0AAD3SYT6_NEPGR</name>
<accession>A0AAD3SYT6</accession>
<feature type="region of interest" description="Disordered" evidence="1">
    <location>
        <begin position="1"/>
        <end position="20"/>
    </location>
</feature>
<organism evidence="2 3">
    <name type="scientific">Nepenthes gracilis</name>
    <name type="common">Slender pitcher plant</name>
    <dbReference type="NCBI Taxonomy" id="150966"/>
    <lineage>
        <taxon>Eukaryota</taxon>
        <taxon>Viridiplantae</taxon>
        <taxon>Streptophyta</taxon>
        <taxon>Embryophyta</taxon>
        <taxon>Tracheophyta</taxon>
        <taxon>Spermatophyta</taxon>
        <taxon>Magnoliopsida</taxon>
        <taxon>eudicotyledons</taxon>
        <taxon>Gunneridae</taxon>
        <taxon>Pentapetalae</taxon>
        <taxon>Caryophyllales</taxon>
        <taxon>Nepenthaceae</taxon>
        <taxon>Nepenthes</taxon>
    </lineage>
</organism>
<dbReference type="EMBL" id="BSYO01000022">
    <property type="protein sequence ID" value="GMH20583.1"/>
    <property type="molecule type" value="Genomic_DNA"/>
</dbReference>
<gene>
    <name evidence="2" type="ORF">Nepgr_022424</name>
</gene>
<dbReference type="Proteomes" id="UP001279734">
    <property type="component" value="Unassembled WGS sequence"/>
</dbReference>
<keyword evidence="3" id="KW-1185">Reference proteome</keyword>
<feature type="region of interest" description="Disordered" evidence="1">
    <location>
        <begin position="33"/>
        <end position="79"/>
    </location>
</feature>
<evidence type="ECO:0000256" key="1">
    <source>
        <dbReference type="SAM" id="MobiDB-lite"/>
    </source>
</evidence>
<proteinExistence type="predicted"/>
<evidence type="ECO:0000313" key="3">
    <source>
        <dbReference type="Proteomes" id="UP001279734"/>
    </source>
</evidence>
<sequence length="79" mass="8230">MVPGKCPAREGPGRFPDPRALAAPEIMDLEGPEAGVARKGPPAMPSKSSALKAFGVPQRKPGTNKAKYSATHPDVVPLQ</sequence>